<name>A0A9W8XY03_9PLEO</name>
<keyword evidence="2" id="KW-1185">Reference proteome</keyword>
<gene>
    <name evidence="1" type="ORF">N0V83_010837</name>
</gene>
<evidence type="ECO:0000313" key="1">
    <source>
        <dbReference type="EMBL" id="KAJ4361896.1"/>
    </source>
</evidence>
<sequence>MTLEQATNDSKDHIFFAPTHKPALPLRIPKTRESPKTDWLPDERAMRLILQYVDGGQRFLDAECDYCETLKRKASNSNATCKVGNTKCQSFNVFDKNMRFSTESLDANPDVIKGQMKPFIRQLGLAQAFLDHVFPGEFAPTGFLPWEKIQVAMEDDDDTPFSESTLRKSSSDVE</sequence>
<dbReference type="Proteomes" id="UP001140560">
    <property type="component" value="Unassembled WGS sequence"/>
</dbReference>
<comment type="caution">
    <text evidence="1">The sequence shown here is derived from an EMBL/GenBank/DDBJ whole genome shotgun (WGS) entry which is preliminary data.</text>
</comment>
<evidence type="ECO:0000313" key="2">
    <source>
        <dbReference type="Proteomes" id="UP001140560"/>
    </source>
</evidence>
<proteinExistence type="predicted"/>
<organism evidence="1 2">
    <name type="scientific">Neocucurbitaria cava</name>
    <dbReference type="NCBI Taxonomy" id="798079"/>
    <lineage>
        <taxon>Eukaryota</taxon>
        <taxon>Fungi</taxon>
        <taxon>Dikarya</taxon>
        <taxon>Ascomycota</taxon>
        <taxon>Pezizomycotina</taxon>
        <taxon>Dothideomycetes</taxon>
        <taxon>Pleosporomycetidae</taxon>
        <taxon>Pleosporales</taxon>
        <taxon>Pleosporineae</taxon>
        <taxon>Cucurbitariaceae</taxon>
        <taxon>Neocucurbitaria</taxon>
    </lineage>
</organism>
<dbReference type="EMBL" id="JAPEUY010000022">
    <property type="protein sequence ID" value="KAJ4361896.1"/>
    <property type="molecule type" value="Genomic_DNA"/>
</dbReference>
<accession>A0A9W8XY03</accession>
<reference evidence="1" key="1">
    <citation type="submission" date="2022-10" db="EMBL/GenBank/DDBJ databases">
        <title>Tapping the CABI collections for fungal endophytes: first genome assemblies for Collariella, Neodidymelliopsis, Ascochyta clinopodiicola, Didymella pomorum, Didymosphaeria variabile, Neocosmospora piperis and Neocucurbitaria cava.</title>
        <authorList>
            <person name="Hill R."/>
        </authorList>
    </citation>
    <scope>NUCLEOTIDE SEQUENCE</scope>
    <source>
        <strain evidence="1">IMI 356814</strain>
    </source>
</reference>
<protein>
    <submittedName>
        <fullName evidence="1">Uncharacterized protein</fullName>
    </submittedName>
</protein>
<dbReference type="AlphaFoldDB" id="A0A9W8XY03"/>